<dbReference type="Proteomes" id="UP000789860">
    <property type="component" value="Unassembled WGS sequence"/>
</dbReference>
<keyword evidence="2" id="KW-1185">Reference proteome</keyword>
<organism evidence="1 2">
    <name type="scientific">Scutellospora calospora</name>
    <dbReference type="NCBI Taxonomy" id="85575"/>
    <lineage>
        <taxon>Eukaryota</taxon>
        <taxon>Fungi</taxon>
        <taxon>Fungi incertae sedis</taxon>
        <taxon>Mucoromycota</taxon>
        <taxon>Glomeromycotina</taxon>
        <taxon>Glomeromycetes</taxon>
        <taxon>Diversisporales</taxon>
        <taxon>Gigasporaceae</taxon>
        <taxon>Scutellospora</taxon>
    </lineage>
</organism>
<gene>
    <name evidence="1" type="ORF">SCALOS_LOCUS7735</name>
</gene>
<feature type="non-terminal residue" evidence="1">
    <location>
        <position position="1"/>
    </location>
</feature>
<comment type="caution">
    <text evidence="1">The sequence shown here is derived from an EMBL/GenBank/DDBJ whole genome shotgun (WGS) entry which is preliminary data.</text>
</comment>
<accession>A0ACA9MZJ0</accession>
<proteinExistence type="predicted"/>
<feature type="non-terminal residue" evidence="1">
    <location>
        <position position="129"/>
    </location>
</feature>
<name>A0ACA9MZJ0_9GLOM</name>
<protein>
    <submittedName>
        <fullName evidence="1">1503_t:CDS:1</fullName>
    </submittedName>
</protein>
<evidence type="ECO:0000313" key="2">
    <source>
        <dbReference type="Proteomes" id="UP000789860"/>
    </source>
</evidence>
<dbReference type="EMBL" id="CAJVPM010018166">
    <property type="protein sequence ID" value="CAG8623659.1"/>
    <property type="molecule type" value="Genomic_DNA"/>
</dbReference>
<reference evidence="1" key="1">
    <citation type="submission" date="2021-06" db="EMBL/GenBank/DDBJ databases">
        <authorList>
            <person name="Kallberg Y."/>
            <person name="Tangrot J."/>
            <person name="Rosling A."/>
        </authorList>
    </citation>
    <scope>NUCLEOTIDE SEQUENCE</scope>
    <source>
        <strain evidence="1">AU212A</strain>
    </source>
</reference>
<sequence>EYAISAFETLNDPDFNPNLNRRKKNVSKILPQELIPQDVKDFCPPGYGDEYKIIVDMKTMKASKTANESIDAVPNNQVILLQYYYYLRECLEEMTWGDLVESYRKNLRRIKKRRMMENDFVTLMEEAER</sequence>
<evidence type="ECO:0000313" key="1">
    <source>
        <dbReference type="EMBL" id="CAG8623659.1"/>
    </source>
</evidence>